<dbReference type="AlphaFoldDB" id="A0A6J3LPK4"/>
<proteinExistence type="predicted"/>
<feature type="non-terminal residue" evidence="3">
    <location>
        <position position="366"/>
    </location>
</feature>
<organism evidence="3">
    <name type="scientific">Dissoconium aciculare CBS 342.82</name>
    <dbReference type="NCBI Taxonomy" id="1314786"/>
    <lineage>
        <taxon>Eukaryota</taxon>
        <taxon>Fungi</taxon>
        <taxon>Dikarya</taxon>
        <taxon>Ascomycota</taxon>
        <taxon>Pezizomycotina</taxon>
        <taxon>Dothideomycetes</taxon>
        <taxon>Dothideomycetidae</taxon>
        <taxon>Mycosphaerellales</taxon>
        <taxon>Dissoconiaceae</taxon>
        <taxon>Dissoconium</taxon>
    </lineage>
</organism>
<protein>
    <submittedName>
        <fullName evidence="3">Uncharacterized protein</fullName>
    </submittedName>
</protein>
<reference evidence="3" key="3">
    <citation type="submission" date="2025-08" db="UniProtKB">
        <authorList>
            <consortium name="RefSeq"/>
        </authorList>
    </citation>
    <scope>IDENTIFICATION</scope>
    <source>
        <strain evidence="3">CBS 342.82</strain>
    </source>
</reference>
<name>A0A6J3LPK4_9PEZI</name>
<feature type="region of interest" description="Disordered" evidence="1">
    <location>
        <begin position="1"/>
        <end position="26"/>
    </location>
</feature>
<accession>A0A6J3LPK4</accession>
<dbReference type="Proteomes" id="UP000504637">
    <property type="component" value="Unplaced"/>
</dbReference>
<keyword evidence="2" id="KW-1185">Reference proteome</keyword>
<evidence type="ECO:0000313" key="3">
    <source>
        <dbReference type="RefSeq" id="XP_033454907.1"/>
    </source>
</evidence>
<dbReference type="RefSeq" id="XP_033454907.1">
    <property type="nucleotide sequence ID" value="XM_033602076.1"/>
</dbReference>
<evidence type="ECO:0000313" key="2">
    <source>
        <dbReference type="Proteomes" id="UP000504637"/>
    </source>
</evidence>
<reference evidence="3" key="2">
    <citation type="submission" date="2020-04" db="EMBL/GenBank/DDBJ databases">
        <authorList>
            <consortium name="NCBI Genome Project"/>
        </authorList>
    </citation>
    <scope>NUCLEOTIDE SEQUENCE</scope>
    <source>
        <strain evidence="3">CBS 342.82</strain>
    </source>
</reference>
<gene>
    <name evidence="3" type="ORF">K489DRAFT_328685</name>
</gene>
<feature type="compositionally biased region" description="Basic residues" evidence="1">
    <location>
        <begin position="1"/>
        <end position="10"/>
    </location>
</feature>
<reference evidence="3" key="1">
    <citation type="submission" date="2020-01" db="EMBL/GenBank/DDBJ databases">
        <authorList>
            <consortium name="DOE Joint Genome Institute"/>
            <person name="Haridas S."/>
            <person name="Albert R."/>
            <person name="Binder M."/>
            <person name="Bloem J."/>
            <person name="Labutti K."/>
            <person name="Salamov A."/>
            <person name="Andreopoulos B."/>
            <person name="Baker S.E."/>
            <person name="Barry K."/>
            <person name="Bills G."/>
            <person name="Bluhm B.H."/>
            <person name="Cannon C."/>
            <person name="Castanera R."/>
            <person name="Culley D.E."/>
            <person name="Daum C."/>
            <person name="Ezra D."/>
            <person name="Gonzalez J.B."/>
            <person name="Henrissat B."/>
            <person name="Kuo A."/>
            <person name="Liang C."/>
            <person name="Lipzen A."/>
            <person name="Lutzoni F."/>
            <person name="Magnuson J."/>
            <person name="Mondo S."/>
            <person name="Nolan M."/>
            <person name="Ohm R."/>
            <person name="Pangilinan J."/>
            <person name="Park H.-J."/>
            <person name="Ramirez L."/>
            <person name="Alfaro M."/>
            <person name="Sun H."/>
            <person name="Tritt A."/>
            <person name="Yoshinaga Y."/>
            <person name="Zwiers L.-H."/>
            <person name="Turgeon B.G."/>
            <person name="Goodwin S.B."/>
            <person name="Spatafora J.W."/>
            <person name="Crous P.W."/>
            <person name="Grigoriev I.V."/>
        </authorList>
    </citation>
    <scope>NUCLEOTIDE SEQUENCE</scope>
    <source>
        <strain evidence="3">CBS 342.82</strain>
    </source>
</reference>
<sequence>MRSHWRKAHRGWGVAQGKFGGSGPTRQQERLKRLAEAVRSVCCQRLFGTGRYSSYFEVRLPNVASAGDAADAGPAPAASGSDAARARLELAMLIEERQSAGQTVHANASRKEVSPWLQLTRWPEYLAGHSFEQLAALAAMPSLATEPGLFALGQSLDRLVDAAYTSICQDRINVFDQARINSFLQRPRASDRPLMIKLQKATFRKYQAVWKGLLCFVARAADPCQTIRLRHQLQSRQAALLGEVFLQIDRLLQVPAEHESARQSARAAVDDSCLDLCIALLDHDLKGDLFESAVVGFLAVLGIDLGKGNLKEAQNYTPSLSGFIKIAQMLVIEKAIRAADAGDAAQPADLLDDMRERFMIHGTRSP</sequence>
<evidence type="ECO:0000256" key="1">
    <source>
        <dbReference type="SAM" id="MobiDB-lite"/>
    </source>
</evidence>
<dbReference type="OrthoDB" id="3943268at2759"/>
<dbReference type="GeneID" id="54359876"/>